<name>A0A6G0SY38_APHGL</name>
<accession>A0A6G0SY38</accession>
<feature type="compositionally biased region" description="Basic and acidic residues" evidence="1">
    <location>
        <begin position="171"/>
        <end position="191"/>
    </location>
</feature>
<comment type="caution">
    <text evidence="2">The sequence shown here is derived from an EMBL/GenBank/DDBJ whole genome shotgun (WGS) entry which is preliminary data.</text>
</comment>
<evidence type="ECO:0000256" key="1">
    <source>
        <dbReference type="SAM" id="MobiDB-lite"/>
    </source>
</evidence>
<feature type="region of interest" description="Disordered" evidence="1">
    <location>
        <begin position="153"/>
        <end position="191"/>
    </location>
</feature>
<dbReference type="AlphaFoldDB" id="A0A6G0SY38"/>
<organism evidence="2 3">
    <name type="scientific">Aphis glycines</name>
    <name type="common">Soybean aphid</name>
    <dbReference type="NCBI Taxonomy" id="307491"/>
    <lineage>
        <taxon>Eukaryota</taxon>
        <taxon>Metazoa</taxon>
        <taxon>Ecdysozoa</taxon>
        <taxon>Arthropoda</taxon>
        <taxon>Hexapoda</taxon>
        <taxon>Insecta</taxon>
        <taxon>Pterygota</taxon>
        <taxon>Neoptera</taxon>
        <taxon>Paraneoptera</taxon>
        <taxon>Hemiptera</taxon>
        <taxon>Sternorrhyncha</taxon>
        <taxon>Aphidomorpha</taxon>
        <taxon>Aphidoidea</taxon>
        <taxon>Aphididae</taxon>
        <taxon>Aphidini</taxon>
        <taxon>Aphis</taxon>
        <taxon>Aphis</taxon>
    </lineage>
</organism>
<gene>
    <name evidence="2" type="ORF">AGLY_016743</name>
</gene>
<proteinExistence type="predicted"/>
<evidence type="ECO:0000313" key="3">
    <source>
        <dbReference type="Proteomes" id="UP000475862"/>
    </source>
</evidence>
<reference evidence="2 3" key="1">
    <citation type="submission" date="2019-08" db="EMBL/GenBank/DDBJ databases">
        <title>The genome of the soybean aphid Biotype 1, its phylome, world population structure and adaptation to the North American continent.</title>
        <authorList>
            <person name="Giordano R."/>
            <person name="Donthu R.K."/>
            <person name="Hernandez A.G."/>
            <person name="Wright C.L."/>
            <person name="Zimin A.V."/>
        </authorList>
    </citation>
    <scope>NUCLEOTIDE SEQUENCE [LARGE SCALE GENOMIC DNA]</scope>
    <source>
        <tissue evidence="2">Whole aphids</tissue>
    </source>
</reference>
<dbReference type="EMBL" id="VYZN01000518">
    <property type="protein sequence ID" value="KAE9522874.1"/>
    <property type="molecule type" value="Genomic_DNA"/>
</dbReference>
<protein>
    <submittedName>
        <fullName evidence="2">Uncharacterized protein</fullName>
    </submittedName>
</protein>
<dbReference type="Proteomes" id="UP000475862">
    <property type="component" value="Unassembled WGS sequence"/>
</dbReference>
<keyword evidence="3" id="KW-1185">Reference proteome</keyword>
<sequence length="191" mass="21473">MKDCMNNSNEGIHHVLTMRTEFPYIPLSTPVIQHPIHQVASNTISHFESFESQVTSKKCGVSADSIKRIYSKENEKEEKDEEDENPFTSFKSPRNAYKWIKYATHLDDFNNEVRNMCDLFRVPPETADGPVRVYVTGDKDSLLVTQRPLMGPPATLAGLTKSSPLISARAPSKETSARSPLEHTSARSSFD</sequence>
<evidence type="ECO:0000313" key="2">
    <source>
        <dbReference type="EMBL" id="KAE9522874.1"/>
    </source>
</evidence>